<dbReference type="Pfam" id="PF01724">
    <property type="entry name" value="DUF29"/>
    <property type="match status" value="1"/>
</dbReference>
<organism evidence="1 2">
    <name type="scientific">Cyanobacterium aponinum 0216</name>
    <dbReference type="NCBI Taxonomy" id="2676140"/>
    <lineage>
        <taxon>Bacteria</taxon>
        <taxon>Bacillati</taxon>
        <taxon>Cyanobacteriota</taxon>
        <taxon>Cyanophyceae</taxon>
        <taxon>Oscillatoriophycideae</taxon>
        <taxon>Chroococcales</taxon>
        <taxon>Geminocystaceae</taxon>
        <taxon>Cyanobacterium</taxon>
    </lineage>
</organism>
<reference evidence="1 2" key="1">
    <citation type="submission" date="2019-11" db="EMBL/GenBank/DDBJ databases">
        <title>Isolation of a new High Light Tolerant Cyanobacteria.</title>
        <authorList>
            <person name="Dobson Z."/>
            <person name="Vaughn N."/>
            <person name="Vaughn M."/>
            <person name="Fromme P."/>
            <person name="Mazor Y."/>
        </authorList>
    </citation>
    <scope>NUCLEOTIDE SEQUENCE [LARGE SCALE GENOMIC DNA]</scope>
    <source>
        <strain evidence="1 2">0216</strain>
    </source>
</reference>
<sequence length="139" mass="16305">MEELLALRQYIEEKNYDRALELVAELEEMSKEDKLNKIFSYAVILLLHLIKQQAEKRTTRSWDFSIYNSIKEIKKINKRRKSGGYYATEEELKEILADAFDTAIRKASLEAFEGKYNPEELMLKIDYDSIQSSALKSIL</sequence>
<accession>A0A844GVA7</accession>
<dbReference type="PANTHER" id="PTHR34235:SF1">
    <property type="entry name" value="SLR0416 PROTEIN"/>
    <property type="match status" value="1"/>
</dbReference>
<gene>
    <name evidence="1" type="ORF">GGC33_08575</name>
</gene>
<dbReference type="EMBL" id="WMIA01000008">
    <property type="protein sequence ID" value="MTF38981.1"/>
    <property type="molecule type" value="Genomic_DNA"/>
</dbReference>
<dbReference type="RefSeq" id="WP_015219065.1">
    <property type="nucleotide sequence ID" value="NZ_WMIA01000008.1"/>
</dbReference>
<evidence type="ECO:0000313" key="2">
    <source>
        <dbReference type="Proteomes" id="UP000437131"/>
    </source>
</evidence>
<dbReference type="Gene3D" id="1.20.1220.20">
    <property type="entry name" value="Uncharcterised protein PF01724"/>
    <property type="match status" value="1"/>
</dbReference>
<comment type="caution">
    <text evidence="1">The sequence shown here is derived from an EMBL/GenBank/DDBJ whole genome shotgun (WGS) entry which is preliminary data.</text>
</comment>
<dbReference type="Proteomes" id="UP000437131">
    <property type="component" value="Unassembled WGS sequence"/>
</dbReference>
<dbReference type="AlphaFoldDB" id="A0A844GVA7"/>
<dbReference type="PANTHER" id="PTHR34235">
    <property type="entry name" value="SLR1203 PROTEIN-RELATED"/>
    <property type="match status" value="1"/>
</dbReference>
<dbReference type="InterPro" id="IPR002636">
    <property type="entry name" value="DUF29"/>
</dbReference>
<name>A0A844GVA7_9CHRO</name>
<protein>
    <submittedName>
        <fullName evidence="1">DUF29 family protein</fullName>
    </submittedName>
</protein>
<evidence type="ECO:0000313" key="1">
    <source>
        <dbReference type="EMBL" id="MTF38981.1"/>
    </source>
</evidence>
<proteinExistence type="predicted"/>